<reference evidence="3" key="1">
    <citation type="submission" date="2016-10" db="EMBL/GenBank/DDBJ databases">
        <authorList>
            <person name="Varghese N."/>
            <person name="Submissions S."/>
        </authorList>
    </citation>
    <scope>NUCLEOTIDE SEQUENCE [LARGE SCALE GENOMIC DNA]</scope>
    <source>
        <strain evidence="3">CGMCC 1.11022</strain>
    </source>
</reference>
<sequence>MRTSRRLFISGISALAAAIVTLPLYSWRKRESGSCLGESPATDINARGDVPIYATVTGMSTLSIPANINALRVTGYSAVGDGGGALYKKVGSEPSHAGKFQTEGGFWWEIAEGQDSTADMLGAAGDEITDDSAAVKSAIALRSATSRRYLVASVNTFCNAEMFERVIDSGATSNPVVNIVNDTEFWKLTGRVESVDGIGIRDNSNGASKIIISGADVIGSSYGLLSDDAQSTDLRDVIISTSFMYSDRADVIALNHFDGNAQNFIVTGNILGTGVGSTFPGSGFGLSVAGTKGWLLGDSIIKFSRSEAIHIEDEQREGQISNVTVRETIDHGLYISRSAESGGQGPSDGINVSNLIVKHNKDHPNHSTGSKVGFYGIYILATEHGSAPACNFSNVRAHGFEYGFNIGGGSAVEVCNIQNGYAKDCDCAVNLAFGATVRGEILATDCPTLIRSGNNSEIESVVTNTVPNAILNYVGTATNNGVLIRHLQFPKLLTHRGDGAEIFDLMDMPTRLMARISIRLNNRNHSFYMCLDARFNGMDFDITTGTDISSHIGNFSGATLMNNSGKLALRVTSTTAVSAKRLIVDIRGDIYSSKDLLAY</sequence>
<evidence type="ECO:0000313" key="2">
    <source>
        <dbReference type="EMBL" id="SDJ67595.1"/>
    </source>
</evidence>
<accession>A0A1G8VQA7</accession>
<dbReference type="Proteomes" id="UP000198894">
    <property type="component" value="Unassembled WGS sequence"/>
</dbReference>
<keyword evidence="1" id="KW-0812">Transmembrane</keyword>
<organism evidence="2 3">
    <name type="scientific">Mesorhizobium muleiense</name>
    <dbReference type="NCBI Taxonomy" id="1004279"/>
    <lineage>
        <taxon>Bacteria</taxon>
        <taxon>Pseudomonadati</taxon>
        <taxon>Pseudomonadota</taxon>
        <taxon>Alphaproteobacteria</taxon>
        <taxon>Hyphomicrobiales</taxon>
        <taxon>Phyllobacteriaceae</taxon>
        <taxon>Mesorhizobium</taxon>
    </lineage>
</organism>
<keyword evidence="1" id="KW-0472">Membrane</keyword>
<evidence type="ECO:0000256" key="1">
    <source>
        <dbReference type="SAM" id="Phobius"/>
    </source>
</evidence>
<protein>
    <recommendedName>
        <fullName evidence="4">Right handed beta helix region</fullName>
    </recommendedName>
</protein>
<gene>
    <name evidence="2" type="ORF">SAMN05428953_10827</name>
</gene>
<dbReference type="EMBL" id="FNEE01000008">
    <property type="protein sequence ID" value="SDJ67595.1"/>
    <property type="molecule type" value="Genomic_DNA"/>
</dbReference>
<keyword evidence="3" id="KW-1185">Reference proteome</keyword>
<keyword evidence="1" id="KW-1133">Transmembrane helix</keyword>
<dbReference type="AlphaFoldDB" id="A0A1G8VQA7"/>
<proteinExistence type="predicted"/>
<feature type="transmembrane region" description="Helical" evidence="1">
    <location>
        <begin position="7"/>
        <end position="27"/>
    </location>
</feature>
<name>A0A1G8VQA7_9HYPH</name>
<dbReference type="RefSeq" id="WP_091594582.1">
    <property type="nucleotide sequence ID" value="NZ_FNEE01000008.1"/>
</dbReference>
<evidence type="ECO:0008006" key="4">
    <source>
        <dbReference type="Google" id="ProtNLM"/>
    </source>
</evidence>
<evidence type="ECO:0000313" key="3">
    <source>
        <dbReference type="Proteomes" id="UP000198894"/>
    </source>
</evidence>